<dbReference type="InterPro" id="IPR044151">
    <property type="entry name" value="ALDH_KGSADH"/>
</dbReference>
<dbReference type="PANTHER" id="PTHR43353:SF3">
    <property type="entry name" value="ALDEHYDE DEHYDROGENASE-RELATED"/>
    <property type="match status" value="1"/>
</dbReference>
<dbReference type="Pfam" id="PF00171">
    <property type="entry name" value="Aldedh"/>
    <property type="match status" value="1"/>
</dbReference>
<gene>
    <name evidence="3" type="ORF">J2X98_002484</name>
</gene>
<feature type="domain" description="Aldehyde dehydrogenase" evidence="2">
    <location>
        <begin position="24"/>
        <end position="442"/>
    </location>
</feature>
<reference evidence="3 4" key="1">
    <citation type="submission" date="2023-07" db="EMBL/GenBank/DDBJ databases">
        <title>Sorghum-associated microbial communities from plants grown in Nebraska, USA.</title>
        <authorList>
            <person name="Schachtman D."/>
        </authorList>
    </citation>
    <scope>NUCLEOTIDE SEQUENCE [LARGE SCALE GENOMIC DNA]</scope>
    <source>
        <strain evidence="3 4">CC222</strain>
    </source>
</reference>
<dbReference type="InterPro" id="IPR016163">
    <property type="entry name" value="Ald_DH_C"/>
</dbReference>
<evidence type="ECO:0000256" key="1">
    <source>
        <dbReference type="ARBA" id="ARBA00023002"/>
    </source>
</evidence>
<dbReference type="PANTHER" id="PTHR43353">
    <property type="entry name" value="SUCCINATE-SEMIALDEHYDE DEHYDROGENASE, MITOCHONDRIAL"/>
    <property type="match status" value="1"/>
</dbReference>
<organism evidence="3 4">
    <name type="scientific">Pseudarthrobacter enclensis</name>
    <dbReference type="NCBI Taxonomy" id="993070"/>
    <lineage>
        <taxon>Bacteria</taxon>
        <taxon>Bacillati</taxon>
        <taxon>Actinomycetota</taxon>
        <taxon>Actinomycetes</taxon>
        <taxon>Micrococcales</taxon>
        <taxon>Micrococcaceae</taxon>
        <taxon>Pseudarthrobacter</taxon>
    </lineage>
</organism>
<dbReference type="InterPro" id="IPR016161">
    <property type="entry name" value="Ald_DH/histidinol_DH"/>
</dbReference>
<dbReference type="InterPro" id="IPR016162">
    <property type="entry name" value="Ald_DH_N"/>
</dbReference>
<name>A0ABT9RUH1_9MICC</name>
<dbReference type="Gene3D" id="3.40.605.10">
    <property type="entry name" value="Aldehyde Dehydrogenase, Chain A, domain 1"/>
    <property type="match status" value="1"/>
</dbReference>
<sequence length="514" mass="54101">MTAGADAAVGLATDHPAGPTTPGALDAAVEAAAAAFDQGRPATPDIRAGWLEAIAAGLEQDARGLVKTAVRETHLGTARLEGELKRTVFQLRLFAEEIRRGEHFDATIDHDDPAWGMGPRPDLRRYNVPLGVVGVFGASNFPFAFSVMGGDSASALAAGCAVVHKAHDAHRELAARTARVVTEALEGARAPSGLFSMVTGRQAGEALVDHPLVKAVGFTGSTAGGRALLNRIAARPEPIPFFGELGGINAVFVAPKAWATRRAEILSGYAGSFTLGMGQFCTKPGLLFVPAGDAEGIRSQLAEALAGFAPARLLSDRLHAGYADAVATLRDSGGVRVLLEGDFAEEPAPTVLHTTSEEVRKDPGLLRQEMFGPASLVVEYRDQAELPGLARLLEGQLTTTLQAEEDDDVSELAARLADISGRVLWNGWPTGVTVSYAQHHGGPYPATTSNTTSVGTAAIRRFLRPVAYQSFPASRLPAPLQDSNPWRVPQRVDGVWQHPAEGAVSRDTGNEGQS</sequence>
<dbReference type="SUPFAM" id="SSF53720">
    <property type="entry name" value="ALDH-like"/>
    <property type="match status" value="1"/>
</dbReference>
<keyword evidence="4" id="KW-1185">Reference proteome</keyword>
<dbReference type="EC" id="1.2.1.4" evidence="3"/>
<dbReference type="GO" id="GO:0033721">
    <property type="term" value="F:aldehyde dehydrogenase (NADP+) activity"/>
    <property type="evidence" value="ECO:0007669"/>
    <property type="project" value="UniProtKB-EC"/>
</dbReference>
<dbReference type="EMBL" id="JAUSRE010000011">
    <property type="protein sequence ID" value="MDP9888891.1"/>
    <property type="molecule type" value="Genomic_DNA"/>
</dbReference>
<dbReference type="CDD" id="cd07129">
    <property type="entry name" value="ALDH_KGSADH"/>
    <property type="match status" value="1"/>
</dbReference>
<evidence type="ECO:0000259" key="2">
    <source>
        <dbReference type="Pfam" id="PF00171"/>
    </source>
</evidence>
<dbReference type="Proteomes" id="UP001226577">
    <property type="component" value="Unassembled WGS sequence"/>
</dbReference>
<accession>A0ABT9RUH1</accession>
<comment type="caution">
    <text evidence="3">The sequence shown here is derived from an EMBL/GenBank/DDBJ whole genome shotgun (WGS) entry which is preliminary data.</text>
</comment>
<dbReference type="InterPro" id="IPR015590">
    <property type="entry name" value="Aldehyde_DH_dom"/>
</dbReference>
<dbReference type="InterPro" id="IPR050740">
    <property type="entry name" value="Aldehyde_DH_Superfamily"/>
</dbReference>
<protein>
    <submittedName>
        <fullName evidence="3">NADP-dependent aldehyde dehydrogenase</fullName>
        <ecNumber evidence="3">1.2.1.4</ecNumber>
    </submittedName>
</protein>
<keyword evidence="1 3" id="KW-0560">Oxidoreductase</keyword>
<evidence type="ECO:0000313" key="4">
    <source>
        <dbReference type="Proteomes" id="UP001226577"/>
    </source>
</evidence>
<evidence type="ECO:0000313" key="3">
    <source>
        <dbReference type="EMBL" id="MDP9888891.1"/>
    </source>
</evidence>
<dbReference type="RefSeq" id="WP_307308440.1">
    <property type="nucleotide sequence ID" value="NZ_JAUSRE010000011.1"/>
</dbReference>
<dbReference type="Gene3D" id="3.40.309.10">
    <property type="entry name" value="Aldehyde Dehydrogenase, Chain A, domain 2"/>
    <property type="match status" value="1"/>
</dbReference>
<proteinExistence type="predicted"/>